<dbReference type="AlphaFoldDB" id="A0A2A6CUT8"/>
<gene>
    <name evidence="1" type="primary">WBGene00281329</name>
</gene>
<reference evidence="1" key="2">
    <citation type="submission" date="2022-06" db="UniProtKB">
        <authorList>
            <consortium name="EnsemblMetazoa"/>
        </authorList>
    </citation>
    <scope>IDENTIFICATION</scope>
    <source>
        <strain evidence="1">PS312</strain>
    </source>
</reference>
<sequence length="99" mass="11333">MPTVSINVMEASKVKFNDALRLPNQTAKTKLIHPFSHEIVRRTKVGIATGRMLSALFVFLATVWRGERHFKDSAHNAKRIFFLLLISERLNHKISSYLA</sequence>
<evidence type="ECO:0000313" key="1">
    <source>
        <dbReference type="EnsemblMetazoa" id="PPA42960.1"/>
    </source>
</evidence>
<proteinExistence type="predicted"/>
<name>A0A2A6CUT8_PRIPA</name>
<protein>
    <submittedName>
        <fullName evidence="1">Uncharacterized protein</fullName>
    </submittedName>
</protein>
<accession>A0A8R1Z285</accession>
<dbReference type="Proteomes" id="UP000005239">
    <property type="component" value="Unassembled WGS sequence"/>
</dbReference>
<dbReference type="EnsemblMetazoa" id="PPA42960.1">
    <property type="protein sequence ID" value="PPA42960.1"/>
    <property type="gene ID" value="WBGene00281329"/>
</dbReference>
<organism evidence="1 2">
    <name type="scientific">Pristionchus pacificus</name>
    <name type="common">Parasitic nematode worm</name>
    <dbReference type="NCBI Taxonomy" id="54126"/>
    <lineage>
        <taxon>Eukaryota</taxon>
        <taxon>Metazoa</taxon>
        <taxon>Ecdysozoa</taxon>
        <taxon>Nematoda</taxon>
        <taxon>Chromadorea</taxon>
        <taxon>Rhabditida</taxon>
        <taxon>Rhabditina</taxon>
        <taxon>Diplogasteromorpha</taxon>
        <taxon>Diplogasteroidea</taxon>
        <taxon>Neodiplogasteridae</taxon>
        <taxon>Pristionchus</taxon>
    </lineage>
</organism>
<accession>A0A2A6CUT8</accession>
<keyword evidence="2" id="KW-1185">Reference proteome</keyword>
<evidence type="ECO:0000313" key="2">
    <source>
        <dbReference type="Proteomes" id="UP000005239"/>
    </source>
</evidence>
<reference evidence="2" key="1">
    <citation type="journal article" date="2008" name="Nat. Genet.">
        <title>The Pristionchus pacificus genome provides a unique perspective on nematode lifestyle and parasitism.</title>
        <authorList>
            <person name="Dieterich C."/>
            <person name="Clifton S.W."/>
            <person name="Schuster L.N."/>
            <person name="Chinwalla A."/>
            <person name="Delehaunty K."/>
            <person name="Dinkelacker I."/>
            <person name="Fulton L."/>
            <person name="Fulton R."/>
            <person name="Godfrey J."/>
            <person name="Minx P."/>
            <person name="Mitreva M."/>
            <person name="Roeseler W."/>
            <person name="Tian H."/>
            <person name="Witte H."/>
            <person name="Yang S.P."/>
            <person name="Wilson R.K."/>
            <person name="Sommer R.J."/>
        </authorList>
    </citation>
    <scope>NUCLEOTIDE SEQUENCE [LARGE SCALE GENOMIC DNA]</scope>
    <source>
        <strain evidence="2">PS312</strain>
    </source>
</reference>